<reference evidence="2" key="1">
    <citation type="journal article" date="2020" name="Nature">
        <title>Giant virus diversity and host interactions through global metagenomics.</title>
        <authorList>
            <person name="Schulz F."/>
            <person name="Roux S."/>
            <person name="Paez-Espino D."/>
            <person name="Jungbluth S."/>
            <person name="Walsh D.A."/>
            <person name="Denef V.J."/>
            <person name="McMahon K.D."/>
            <person name="Konstantinidis K.T."/>
            <person name="Eloe-Fadrosh E.A."/>
            <person name="Kyrpides N.C."/>
            <person name="Woyke T."/>
        </authorList>
    </citation>
    <scope>NUCLEOTIDE SEQUENCE</scope>
    <source>
        <strain evidence="2">GVMAG-S-3300011013-78</strain>
    </source>
</reference>
<proteinExistence type="predicted"/>
<dbReference type="EMBL" id="MN740877">
    <property type="protein sequence ID" value="QHU16152.1"/>
    <property type="molecule type" value="Genomic_DNA"/>
</dbReference>
<name>A0A6C0KDP8_9ZZZZ</name>
<keyword evidence="1" id="KW-0812">Transmembrane</keyword>
<sequence>MTKFHNKLIYLSLIYLIRFIINIIIMIGSLSFIIMCLKYILRYILHSLKLSFEDVNNLFIHIVNYKYVISNYKISDLELEINYWNTPNKTNTYKMTSKDHYEYDNYILNEEICEFNFMSNEEHICTIILEKMHSPNYKVLYNYIINIQWRNFNNYDILADTFTGNICIDNTNTLYIYSKNNEYYRDRVKSDDKYLQNYFKRTYLKKIIYPFYQE</sequence>
<accession>A0A6C0KDP8</accession>
<keyword evidence="1" id="KW-1133">Transmembrane helix</keyword>
<keyword evidence="1" id="KW-0472">Membrane</keyword>
<protein>
    <submittedName>
        <fullName evidence="2">Uncharacterized protein</fullName>
    </submittedName>
</protein>
<evidence type="ECO:0000313" key="2">
    <source>
        <dbReference type="EMBL" id="QHU16152.1"/>
    </source>
</evidence>
<organism evidence="2">
    <name type="scientific">viral metagenome</name>
    <dbReference type="NCBI Taxonomy" id="1070528"/>
    <lineage>
        <taxon>unclassified sequences</taxon>
        <taxon>metagenomes</taxon>
        <taxon>organismal metagenomes</taxon>
    </lineage>
</organism>
<dbReference type="AlphaFoldDB" id="A0A6C0KDP8"/>
<feature type="transmembrane region" description="Helical" evidence="1">
    <location>
        <begin position="12"/>
        <end position="41"/>
    </location>
</feature>
<evidence type="ECO:0000256" key="1">
    <source>
        <dbReference type="SAM" id="Phobius"/>
    </source>
</evidence>